<keyword evidence="1" id="KW-0540">Nuclease</keyword>
<dbReference type="Gene3D" id="3.30.70.1820">
    <property type="entry name" value="L1 transposable element, RRM domain"/>
    <property type="match status" value="1"/>
</dbReference>
<keyword evidence="1" id="KW-0255">Endonuclease</keyword>
<dbReference type="PANTHER" id="PTHR37445:SF3">
    <property type="entry name" value="ZINC FINGER PHD-TYPE DOMAIN-CONTAINING PROTEIN"/>
    <property type="match status" value="1"/>
</dbReference>
<dbReference type="AlphaFoldDB" id="A0A0P4VPB1"/>
<protein>
    <submittedName>
        <fullName evidence="1">Putative endonuclease-reverse transcriptase</fullName>
    </submittedName>
</protein>
<accession>A0A0P4VPB1</accession>
<keyword evidence="1" id="KW-0548">Nucleotidyltransferase</keyword>
<keyword evidence="1" id="KW-0695">RNA-directed DNA polymerase</keyword>
<organism evidence="1">
    <name type="scientific">Rhodnius neglectus</name>
    <dbReference type="NCBI Taxonomy" id="72488"/>
    <lineage>
        <taxon>Eukaryota</taxon>
        <taxon>Metazoa</taxon>
        <taxon>Ecdysozoa</taxon>
        <taxon>Arthropoda</taxon>
        <taxon>Hexapoda</taxon>
        <taxon>Insecta</taxon>
        <taxon>Pterygota</taxon>
        <taxon>Neoptera</taxon>
        <taxon>Paraneoptera</taxon>
        <taxon>Hemiptera</taxon>
        <taxon>Heteroptera</taxon>
        <taxon>Panheteroptera</taxon>
        <taxon>Cimicomorpha</taxon>
        <taxon>Reduviidae</taxon>
        <taxon>Triatominae</taxon>
        <taxon>Rhodnius</taxon>
    </lineage>
</organism>
<reference evidence="1" key="1">
    <citation type="journal article" date="2016" name="PLoS Negl. Trop. Dis.">
        <title>A Deep Insight into the Sialome of Rhodnius neglectus, a Vector of Chagas Disease.</title>
        <authorList>
            <person name="Santiago P.B."/>
            <person name="Assumpcao T.C."/>
            <person name="Araujo C.N."/>
            <person name="Bastos I.M."/>
            <person name="Neves D."/>
            <person name="Silva I.G."/>
            <person name="Charneau S."/>
            <person name="Queiroz R.M."/>
            <person name="Raiol T."/>
            <person name="Oliveira J.V."/>
            <person name="Sousa M.V."/>
            <person name="Calvo E."/>
            <person name="Ribeiro J.M."/>
            <person name="Santana J.M."/>
        </authorList>
    </citation>
    <scope>NUCLEOTIDE SEQUENCE</scope>
    <source>
        <tissue evidence="1">Salivary glands</tissue>
    </source>
</reference>
<dbReference type="GO" id="GO:0003964">
    <property type="term" value="F:RNA-directed DNA polymerase activity"/>
    <property type="evidence" value="ECO:0007669"/>
    <property type="project" value="UniProtKB-KW"/>
</dbReference>
<feature type="non-terminal residue" evidence="1">
    <location>
        <position position="1"/>
    </location>
</feature>
<keyword evidence="1" id="KW-0808">Transferase</keyword>
<dbReference type="PANTHER" id="PTHR37445">
    <property type="entry name" value="PROTEIN CBG24663"/>
    <property type="match status" value="1"/>
</dbReference>
<evidence type="ECO:0000313" key="1">
    <source>
        <dbReference type="EMBL" id="JAI52997.1"/>
    </source>
</evidence>
<name>A0A0P4VPB1_9HEMI</name>
<sequence>LKEFLLQFKNEIFKEMESQRNVTVSEIKETLTSVNEQLQKMNFQLNRLDREVRKRNLIIFGVNNEFRDYWDQEEFVCQFLNEKLDLNLGVMDFDFIGRIGKYQENKARPILIGLSQFRTKLVILKNSPKLKGTNLSISEDFLKKVVEIRKALRPKLLEARQSGKYAVIKYNIG</sequence>
<keyword evidence="1" id="KW-0378">Hydrolase</keyword>
<dbReference type="EMBL" id="GDKW01003598">
    <property type="protein sequence ID" value="JAI52997.1"/>
    <property type="molecule type" value="mRNA"/>
</dbReference>
<proteinExistence type="evidence at transcript level"/>
<dbReference type="GO" id="GO:0004519">
    <property type="term" value="F:endonuclease activity"/>
    <property type="evidence" value="ECO:0007669"/>
    <property type="project" value="UniProtKB-KW"/>
</dbReference>